<dbReference type="STRING" id="1227499.C493_04031"/>
<evidence type="ECO:0000256" key="1">
    <source>
        <dbReference type="SAM" id="MobiDB-lite"/>
    </source>
</evidence>
<dbReference type="Gene3D" id="3.20.20.370">
    <property type="entry name" value="Glycoside hydrolase/deacetylase"/>
    <property type="match status" value="1"/>
</dbReference>
<organism evidence="2 3">
    <name type="scientific">Natronolimnohabitans innermongolicus JCM 12255</name>
    <dbReference type="NCBI Taxonomy" id="1227499"/>
    <lineage>
        <taxon>Archaea</taxon>
        <taxon>Methanobacteriati</taxon>
        <taxon>Methanobacteriota</taxon>
        <taxon>Stenosarchaea group</taxon>
        <taxon>Halobacteria</taxon>
        <taxon>Halobacteriales</taxon>
        <taxon>Natrialbaceae</taxon>
        <taxon>Natronolimnohabitans</taxon>
    </lineage>
</organism>
<evidence type="ECO:0000313" key="3">
    <source>
        <dbReference type="Proteomes" id="UP000011602"/>
    </source>
</evidence>
<feature type="region of interest" description="Disordered" evidence="1">
    <location>
        <begin position="27"/>
        <end position="60"/>
    </location>
</feature>
<dbReference type="InterPro" id="IPR011330">
    <property type="entry name" value="Glyco_hydro/deAcase_b/a-brl"/>
</dbReference>
<evidence type="ECO:0008006" key="4">
    <source>
        <dbReference type="Google" id="ProtNLM"/>
    </source>
</evidence>
<evidence type="ECO:0000313" key="2">
    <source>
        <dbReference type="EMBL" id="ELY60613.1"/>
    </source>
</evidence>
<dbReference type="GO" id="GO:0005975">
    <property type="term" value="P:carbohydrate metabolic process"/>
    <property type="evidence" value="ECO:0007669"/>
    <property type="project" value="InterPro"/>
</dbReference>
<dbReference type="AlphaFoldDB" id="L9XIX6"/>
<reference evidence="2 3" key="1">
    <citation type="journal article" date="2014" name="PLoS Genet.">
        <title>Phylogenetically driven sequencing of extremely halophilic archaea reveals strategies for static and dynamic osmo-response.</title>
        <authorList>
            <person name="Becker E.A."/>
            <person name="Seitzer P.M."/>
            <person name="Tritt A."/>
            <person name="Larsen D."/>
            <person name="Krusor M."/>
            <person name="Yao A.I."/>
            <person name="Wu D."/>
            <person name="Madern D."/>
            <person name="Eisen J.A."/>
            <person name="Darling A.E."/>
            <person name="Facciotti M.T."/>
        </authorList>
    </citation>
    <scope>NUCLEOTIDE SEQUENCE [LARGE SCALE GENOMIC DNA]</scope>
    <source>
        <strain evidence="2 3">JCM 12255</strain>
    </source>
</reference>
<dbReference type="RefSeq" id="WP_007258114.1">
    <property type="nucleotide sequence ID" value="NZ_AOHZ01000018.1"/>
</dbReference>
<dbReference type="EMBL" id="AOHZ01000018">
    <property type="protein sequence ID" value="ELY60613.1"/>
    <property type="molecule type" value="Genomic_DNA"/>
</dbReference>
<dbReference type="Proteomes" id="UP000011602">
    <property type="component" value="Unassembled WGS sequence"/>
</dbReference>
<dbReference type="PATRIC" id="fig|1227499.3.peg.827"/>
<feature type="compositionally biased region" description="Gly residues" evidence="1">
    <location>
        <begin position="43"/>
        <end position="52"/>
    </location>
</feature>
<dbReference type="CDD" id="cd10970">
    <property type="entry name" value="CE4_DAC_u1_6s"/>
    <property type="match status" value="1"/>
</dbReference>
<protein>
    <recommendedName>
        <fullName evidence="4">Polysaccharide deacetylase</fullName>
    </recommendedName>
</protein>
<dbReference type="eggNOG" id="arCOG09161">
    <property type="taxonomic scope" value="Archaea"/>
</dbReference>
<dbReference type="SUPFAM" id="SSF88713">
    <property type="entry name" value="Glycoside hydrolase/deacetylase"/>
    <property type="match status" value="1"/>
</dbReference>
<gene>
    <name evidence="2" type="ORF">C493_04031</name>
</gene>
<keyword evidence="3" id="KW-1185">Reference proteome</keyword>
<proteinExistence type="predicted"/>
<dbReference type="OrthoDB" id="248140at2157"/>
<dbReference type="PROSITE" id="PS51257">
    <property type="entry name" value="PROKAR_LIPOPROTEIN"/>
    <property type="match status" value="1"/>
</dbReference>
<name>L9XIX6_9EURY</name>
<dbReference type="Gene3D" id="2.60.120.260">
    <property type="entry name" value="Galactose-binding domain-like"/>
    <property type="match status" value="1"/>
</dbReference>
<sequence length="422" mass="45802">MTHRNRRTFVTTVATAGTIGLAGCLSSIRGDDDDESSTQTDQGGDGDNGGTDGPTLPGESIDDFETLEWTSMIDAGRLEADTDDPYAGSQSARLFADEGTDRAAIYRTFPGGTDLSEKTLSLAVSFSDREQLHLTLELFAPGSGNAHRLERTLTGPTDRWVRVDFGITGVDGQPNLENVREIRLAARRRGDSDGEIDCRIDDLRAIDQPDDGSVMLLFDGALESHYETALEHTEEYGFPGVEAVLYEALGDPGRLSVADLGALSNAGWEMAARPRTGAQFMHELSPEEQEGAIRRTQSFLESRGFEDGARHFVTPRNVLGPETIDLVREYHDTAFRFGGGPNGKPLTDPHNVGFFSGGAGETTKRYVDYAAEHGQLAVLHFEEIGGDGLSERAFEDLLEHIDDADVDVVTPSDLLESTGERD</sequence>
<accession>L9XIX6</accession>
<comment type="caution">
    <text evidence="2">The sequence shown here is derived from an EMBL/GenBank/DDBJ whole genome shotgun (WGS) entry which is preliminary data.</text>
</comment>